<evidence type="ECO:0000256" key="8">
    <source>
        <dbReference type="ARBA" id="ARBA00022842"/>
    </source>
</evidence>
<dbReference type="InterPro" id="IPR000760">
    <property type="entry name" value="Inositol_monophosphatase-like"/>
</dbReference>
<dbReference type="PANTHER" id="PTHR43200">
    <property type="entry name" value="PHOSPHATASE"/>
    <property type="match status" value="1"/>
</dbReference>
<organism evidence="13 14">
    <name type="scientific">Palleronia pelagia</name>
    <dbReference type="NCBI Taxonomy" id="387096"/>
    <lineage>
        <taxon>Bacteria</taxon>
        <taxon>Pseudomonadati</taxon>
        <taxon>Pseudomonadota</taxon>
        <taxon>Alphaproteobacteria</taxon>
        <taxon>Rhodobacterales</taxon>
        <taxon>Roseobacteraceae</taxon>
        <taxon>Palleronia</taxon>
    </lineage>
</organism>
<evidence type="ECO:0000256" key="6">
    <source>
        <dbReference type="ARBA" id="ARBA00022723"/>
    </source>
</evidence>
<comment type="catalytic activity">
    <reaction evidence="10">
        <text>L-histidinol phosphate + H2O = L-histidinol + phosphate</text>
        <dbReference type="Rhea" id="RHEA:14465"/>
        <dbReference type="ChEBI" id="CHEBI:15377"/>
        <dbReference type="ChEBI" id="CHEBI:43474"/>
        <dbReference type="ChEBI" id="CHEBI:57699"/>
        <dbReference type="ChEBI" id="CHEBI:57980"/>
        <dbReference type="EC" id="3.1.3.15"/>
    </reaction>
</comment>
<keyword evidence="6 12" id="KW-0479">Metal-binding</keyword>
<evidence type="ECO:0000313" key="14">
    <source>
        <dbReference type="Proteomes" id="UP000199372"/>
    </source>
</evidence>
<dbReference type="UniPathway" id="UPA00031">
    <property type="reaction ID" value="UER00013"/>
</dbReference>
<dbReference type="PRINTS" id="PR00377">
    <property type="entry name" value="IMPHPHTASES"/>
</dbReference>
<proteinExistence type="inferred from homology"/>
<dbReference type="SUPFAM" id="SSF56655">
    <property type="entry name" value="Carbohydrate phosphatase"/>
    <property type="match status" value="1"/>
</dbReference>
<evidence type="ECO:0000256" key="4">
    <source>
        <dbReference type="ARBA" id="ARBA00013085"/>
    </source>
</evidence>
<evidence type="ECO:0000256" key="1">
    <source>
        <dbReference type="ARBA" id="ARBA00001946"/>
    </source>
</evidence>
<comment type="cofactor">
    <cofactor evidence="1 12">
        <name>Mg(2+)</name>
        <dbReference type="ChEBI" id="CHEBI:18420"/>
    </cofactor>
</comment>
<evidence type="ECO:0000256" key="12">
    <source>
        <dbReference type="PIRSR" id="PIRSR600760-2"/>
    </source>
</evidence>
<name>A0A1H8H080_9RHOB</name>
<protein>
    <recommendedName>
        <fullName evidence="4 11">Histidinol-phosphatase</fullName>
        <ecNumber evidence="4 11">3.1.3.15</ecNumber>
    </recommendedName>
</protein>
<dbReference type="EMBL" id="FOCM01000004">
    <property type="protein sequence ID" value="SEN49440.1"/>
    <property type="molecule type" value="Genomic_DNA"/>
</dbReference>
<comment type="similarity">
    <text evidence="3">Belongs to the inositol monophosphatase superfamily.</text>
</comment>
<dbReference type="InterPro" id="IPR011809">
    <property type="entry name" value="His_9_proposed"/>
</dbReference>
<dbReference type="RefSeq" id="WP_091845475.1">
    <property type="nucleotide sequence ID" value="NZ_FOCM01000004.1"/>
</dbReference>
<keyword evidence="14" id="KW-1185">Reference proteome</keyword>
<sequence>MPSRSPDLIAELLAVANALADAARPETLRHFRSASLGAANKDATGFDPVTEGDRAAERAMRDVLARSRPDDGILGEEFGQSHGTTGLTWVLDPIDGTRAYLSGTPSWGVLVAVSDADGPILGLIDQPFTGERFLGGPDGTTLTDRSGHRPLRAGTRTDLSDAILFTTFPEIGSASERAAFERVRDRVRLTRYGLDCYAYALLAMGQIDLVIEAGLQSYDIQGPLAVVRGAGGIVTDWRGGPAHEGGQVIAAATPELHAAALDLLGDGA</sequence>
<evidence type="ECO:0000256" key="11">
    <source>
        <dbReference type="NCBIfam" id="TIGR02067"/>
    </source>
</evidence>
<dbReference type="GO" id="GO:0046872">
    <property type="term" value="F:metal ion binding"/>
    <property type="evidence" value="ECO:0007669"/>
    <property type="project" value="UniProtKB-KW"/>
</dbReference>
<feature type="binding site" evidence="12">
    <location>
        <position position="94"/>
    </location>
    <ligand>
        <name>Mg(2+)</name>
        <dbReference type="ChEBI" id="CHEBI:18420"/>
        <label>1</label>
        <note>catalytic</note>
    </ligand>
</feature>
<keyword evidence="9" id="KW-0368">Histidine biosynthesis</keyword>
<evidence type="ECO:0000256" key="10">
    <source>
        <dbReference type="ARBA" id="ARBA00049158"/>
    </source>
</evidence>
<dbReference type="GO" id="GO:0000105">
    <property type="term" value="P:L-histidine biosynthetic process"/>
    <property type="evidence" value="ECO:0007669"/>
    <property type="project" value="UniProtKB-UniRule"/>
</dbReference>
<feature type="binding site" evidence="12">
    <location>
        <position position="95"/>
    </location>
    <ligand>
        <name>Mg(2+)</name>
        <dbReference type="ChEBI" id="CHEBI:18420"/>
        <label>1</label>
        <note>catalytic</note>
    </ligand>
</feature>
<dbReference type="OrthoDB" id="9785695at2"/>
<evidence type="ECO:0000256" key="5">
    <source>
        <dbReference type="ARBA" id="ARBA00022605"/>
    </source>
</evidence>
<keyword evidence="7" id="KW-0378">Hydrolase</keyword>
<gene>
    <name evidence="13" type="ORF">SAMN04488011_104264</name>
</gene>
<dbReference type="PANTHER" id="PTHR43200:SF6">
    <property type="entry name" value="3'(2'),5'-BISPHOSPHATE NUCLEOTIDASE"/>
    <property type="match status" value="1"/>
</dbReference>
<feature type="binding site" evidence="12">
    <location>
        <position position="92"/>
    </location>
    <ligand>
        <name>Mg(2+)</name>
        <dbReference type="ChEBI" id="CHEBI:18420"/>
        <label>1</label>
        <note>catalytic</note>
    </ligand>
</feature>
<keyword evidence="8 12" id="KW-0460">Magnesium</keyword>
<dbReference type="AlphaFoldDB" id="A0A1H8H080"/>
<dbReference type="CDD" id="cd01641">
    <property type="entry name" value="Bacterial_IMPase_like_1"/>
    <property type="match status" value="1"/>
</dbReference>
<dbReference type="Gene3D" id="3.30.540.10">
    <property type="entry name" value="Fructose-1,6-Bisphosphatase, subunit A, domain 1"/>
    <property type="match status" value="1"/>
</dbReference>
<keyword evidence="5" id="KW-0028">Amino-acid biosynthesis</keyword>
<dbReference type="NCBIfam" id="TIGR02067">
    <property type="entry name" value="his_9_HisN"/>
    <property type="match status" value="1"/>
</dbReference>
<dbReference type="InterPro" id="IPR051090">
    <property type="entry name" value="Inositol_monoP_superfamily"/>
</dbReference>
<dbReference type="Pfam" id="PF00459">
    <property type="entry name" value="Inositol_P"/>
    <property type="match status" value="1"/>
</dbReference>
<dbReference type="Proteomes" id="UP000199372">
    <property type="component" value="Unassembled WGS sequence"/>
</dbReference>
<reference evidence="14" key="1">
    <citation type="submission" date="2016-10" db="EMBL/GenBank/DDBJ databases">
        <authorList>
            <person name="Varghese N."/>
            <person name="Submissions S."/>
        </authorList>
    </citation>
    <scope>NUCLEOTIDE SEQUENCE [LARGE SCALE GENOMIC DNA]</scope>
    <source>
        <strain evidence="14">DSM 26893</strain>
    </source>
</reference>
<dbReference type="PROSITE" id="PS00629">
    <property type="entry name" value="IMP_1"/>
    <property type="match status" value="1"/>
</dbReference>
<comment type="pathway">
    <text evidence="2">Amino-acid biosynthesis; L-histidine biosynthesis; L-histidine from 5-phospho-alpha-D-ribose 1-diphosphate: step 8/9.</text>
</comment>
<feature type="binding site" evidence="12">
    <location>
        <position position="219"/>
    </location>
    <ligand>
        <name>Mg(2+)</name>
        <dbReference type="ChEBI" id="CHEBI:18420"/>
        <label>1</label>
        <note>catalytic</note>
    </ligand>
</feature>
<evidence type="ECO:0000256" key="7">
    <source>
        <dbReference type="ARBA" id="ARBA00022801"/>
    </source>
</evidence>
<dbReference type="InterPro" id="IPR020583">
    <property type="entry name" value="Inositol_monoP_metal-BS"/>
</dbReference>
<feature type="binding site" evidence="12">
    <location>
        <position position="76"/>
    </location>
    <ligand>
        <name>Mg(2+)</name>
        <dbReference type="ChEBI" id="CHEBI:18420"/>
        <label>1</label>
        <note>catalytic</note>
    </ligand>
</feature>
<dbReference type="EC" id="3.1.3.15" evidence="4 11"/>
<dbReference type="Gene3D" id="3.40.190.80">
    <property type="match status" value="1"/>
</dbReference>
<dbReference type="GO" id="GO:0004401">
    <property type="term" value="F:histidinol-phosphatase activity"/>
    <property type="evidence" value="ECO:0007669"/>
    <property type="project" value="UniProtKB-UniRule"/>
</dbReference>
<evidence type="ECO:0000256" key="2">
    <source>
        <dbReference type="ARBA" id="ARBA00004970"/>
    </source>
</evidence>
<evidence type="ECO:0000256" key="3">
    <source>
        <dbReference type="ARBA" id="ARBA00009759"/>
    </source>
</evidence>
<accession>A0A1H8H080</accession>
<evidence type="ECO:0000256" key="9">
    <source>
        <dbReference type="ARBA" id="ARBA00023102"/>
    </source>
</evidence>
<evidence type="ECO:0000313" key="13">
    <source>
        <dbReference type="EMBL" id="SEN49440.1"/>
    </source>
</evidence>